<dbReference type="InterPro" id="IPR006653">
    <property type="entry name" value="Trp_synth_b_CS"/>
</dbReference>
<name>A0A0A1VSS7_MICAE</name>
<dbReference type="PANTHER" id="PTHR48077:SF3">
    <property type="entry name" value="TRYPTOPHAN SYNTHASE"/>
    <property type="match status" value="1"/>
</dbReference>
<evidence type="ECO:0000256" key="1">
    <source>
        <dbReference type="ARBA" id="ARBA00001933"/>
    </source>
</evidence>
<organism evidence="14 15">
    <name type="scientific">Microcystis aeruginosa NIES-44</name>
    <dbReference type="NCBI Taxonomy" id="449439"/>
    <lineage>
        <taxon>Bacteria</taxon>
        <taxon>Bacillati</taxon>
        <taxon>Cyanobacteriota</taxon>
        <taxon>Cyanophyceae</taxon>
        <taxon>Oscillatoriophycideae</taxon>
        <taxon>Chroococcales</taxon>
        <taxon>Microcystaceae</taxon>
        <taxon>Microcystis</taxon>
    </lineage>
</organism>
<dbReference type="GO" id="GO:0005737">
    <property type="term" value="C:cytoplasm"/>
    <property type="evidence" value="ECO:0007669"/>
    <property type="project" value="TreeGrafter"/>
</dbReference>
<evidence type="ECO:0000256" key="11">
    <source>
        <dbReference type="ARBA" id="ARBA00049047"/>
    </source>
</evidence>
<accession>A0A0A1VSS7</accession>
<dbReference type="InterPro" id="IPR036052">
    <property type="entry name" value="TrpB-like_PALP_sf"/>
</dbReference>
<dbReference type="EC" id="4.2.1.20" evidence="12"/>
<dbReference type="AlphaFoldDB" id="A0A0A1VSS7"/>
<dbReference type="InterPro" id="IPR023026">
    <property type="entry name" value="Trp_synth_beta/beta-like"/>
</dbReference>
<comment type="caution">
    <text evidence="14">The sequence shown here is derived from an EMBL/GenBank/DDBJ whole genome shotgun (WGS) entry which is preliminary data.</text>
</comment>
<feature type="domain" description="Tryptophan synthase beta chain-like PALP" evidence="13">
    <location>
        <begin position="70"/>
        <end position="398"/>
    </location>
</feature>
<dbReference type="Pfam" id="PF00291">
    <property type="entry name" value="PALP"/>
    <property type="match status" value="1"/>
</dbReference>
<dbReference type="FunFam" id="3.40.50.1100:FF:000001">
    <property type="entry name" value="Tryptophan synthase beta chain"/>
    <property type="match status" value="1"/>
</dbReference>
<dbReference type="Proteomes" id="UP000030321">
    <property type="component" value="Unassembled WGS sequence"/>
</dbReference>
<proteinExistence type="inferred from homology"/>
<dbReference type="Gene3D" id="3.40.50.1100">
    <property type="match status" value="2"/>
</dbReference>
<reference evidence="15" key="1">
    <citation type="journal article" date="2015" name="Genome">
        <title>Whole Genome Sequence of the Non-Microcystin-Producing Microcystis aeruginosa Strain NIES-44.</title>
        <authorList>
            <person name="Okano K."/>
            <person name="Miyata N."/>
            <person name="Ozaki Y."/>
        </authorList>
    </citation>
    <scope>NUCLEOTIDE SEQUENCE [LARGE SCALE GENOMIC DNA]</scope>
    <source>
        <strain evidence="15">NIES-44</strain>
    </source>
</reference>
<keyword evidence="7 12" id="KW-0822">Tryptophan biosynthesis</keyword>
<evidence type="ECO:0000256" key="3">
    <source>
        <dbReference type="ARBA" id="ARBA00004733"/>
    </source>
</evidence>
<keyword evidence="6 12" id="KW-0028">Amino-acid biosynthesis</keyword>
<evidence type="ECO:0000256" key="6">
    <source>
        <dbReference type="ARBA" id="ARBA00022605"/>
    </source>
</evidence>
<evidence type="ECO:0000256" key="12">
    <source>
        <dbReference type="HAMAP-Rule" id="MF_00133"/>
    </source>
</evidence>
<comment type="pathway">
    <text evidence="3 12">Amino-acid biosynthesis; L-tryptophan biosynthesis; L-tryptophan from chorismate: step 5/5.</text>
</comment>
<evidence type="ECO:0000256" key="7">
    <source>
        <dbReference type="ARBA" id="ARBA00022822"/>
    </source>
</evidence>
<evidence type="ECO:0000313" key="15">
    <source>
        <dbReference type="Proteomes" id="UP000030321"/>
    </source>
</evidence>
<evidence type="ECO:0000256" key="10">
    <source>
        <dbReference type="ARBA" id="ARBA00023239"/>
    </source>
</evidence>
<keyword evidence="8 12" id="KW-0663">Pyridoxal phosphate</keyword>
<dbReference type="GO" id="GO:0004834">
    <property type="term" value="F:tryptophan synthase activity"/>
    <property type="evidence" value="ECO:0007669"/>
    <property type="project" value="UniProtKB-UniRule"/>
</dbReference>
<sequence>MTITPIYTASASTVTQYPDAFGRFGRYGGKYVPETLMPALSELETAYNQYKDDPDFQEELNQLLKDYVGRPSPLYFAERLTAHYAKADGTGAQIYLKREDLNHTGAHKINNALGQVLLAKRMGKKRIIAETGAGQHGVATATVCARFGLECVIYMGIHDMERQELNVFRMRLLGATVQPVAAGTGTLKDATSEAIRDWVTNVETTHYILGSVAGPHPYPMMVRDFHAVIGQETRQQSLEKWGGSPDILLACVGGGSNAMGLFHEFVKEAAVRLIGVEAAGESIASGKHAATLTQGQPGVLHGAMSYLLQDSEGQVIEAHSISAGLDYPGVGPEHSFLKDSGRAEYYSVTDKEALEAFQRVSRLEGIIPALETAHALAYLETLCPQVTGSPRIVINFSGRGDKDVQSVAKYLSMNG</sequence>
<evidence type="ECO:0000256" key="5">
    <source>
        <dbReference type="ARBA" id="ARBA00011270"/>
    </source>
</evidence>
<keyword evidence="9 12" id="KW-0057">Aromatic amino acid biosynthesis</keyword>
<dbReference type="InterPro" id="IPR001926">
    <property type="entry name" value="TrpB-like_PALP"/>
</dbReference>
<evidence type="ECO:0000256" key="8">
    <source>
        <dbReference type="ARBA" id="ARBA00022898"/>
    </source>
</evidence>
<dbReference type="UniPathway" id="UPA00035">
    <property type="reaction ID" value="UER00044"/>
</dbReference>
<dbReference type="FunFam" id="3.40.50.1100:FF:000004">
    <property type="entry name" value="Tryptophan synthase beta chain"/>
    <property type="match status" value="1"/>
</dbReference>
<dbReference type="CDD" id="cd06446">
    <property type="entry name" value="Trp-synth_B"/>
    <property type="match status" value="1"/>
</dbReference>
<comment type="similarity">
    <text evidence="4 12">Belongs to the TrpB family.</text>
</comment>
<evidence type="ECO:0000256" key="2">
    <source>
        <dbReference type="ARBA" id="ARBA00002786"/>
    </source>
</evidence>
<dbReference type="NCBIfam" id="TIGR00263">
    <property type="entry name" value="trpB"/>
    <property type="match status" value="1"/>
</dbReference>
<dbReference type="PANTHER" id="PTHR48077">
    <property type="entry name" value="TRYPTOPHAN SYNTHASE-RELATED"/>
    <property type="match status" value="1"/>
</dbReference>
<comment type="function">
    <text evidence="2 12">The beta subunit is responsible for the synthesis of L-tryptophan from indole and L-serine.</text>
</comment>
<comment type="subunit">
    <text evidence="5 12">Tetramer of two alpha and two beta chains.</text>
</comment>
<dbReference type="HAMAP" id="MF_00133">
    <property type="entry name" value="Trp_synth_beta"/>
    <property type="match status" value="1"/>
</dbReference>
<feature type="modified residue" description="N6-(pyridoxal phosphate)lysine" evidence="12">
    <location>
        <position position="108"/>
    </location>
</feature>
<dbReference type="InterPro" id="IPR006654">
    <property type="entry name" value="Trp_synth_beta"/>
</dbReference>
<dbReference type="RefSeq" id="WP_045358565.1">
    <property type="nucleotide sequence ID" value="NZ_BBPA01000025.1"/>
</dbReference>
<evidence type="ECO:0000259" key="13">
    <source>
        <dbReference type="Pfam" id="PF00291"/>
    </source>
</evidence>
<dbReference type="SUPFAM" id="SSF53686">
    <property type="entry name" value="Tryptophan synthase beta subunit-like PLP-dependent enzymes"/>
    <property type="match status" value="1"/>
</dbReference>
<evidence type="ECO:0000256" key="4">
    <source>
        <dbReference type="ARBA" id="ARBA00009982"/>
    </source>
</evidence>
<dbReference type="EMBL" id="BBPA01000025">
    <property type="protein sequence ID" value="GAL92795.1"/>
    <property type="molecule type" value="Genomic_DNA"/>
</dbReference>
<protein>
    <recommendedName>
        <fullName evidence="12">Tryptophan synthase beta chain</fullName>
        <ecNumber evidence="12">4.2.1.20</ecNumber>
    </recommendedName>
</protein>
<dbReference type="PIRSF" id="PIRSF001413">
    <property type="entry name" value="Trp_syn_beta"/>
    <property type="match status" value="1"/>
</dbReference>
<comment type="catalytic activity">
    <reaction evidence="11 12">
        <text>(1S,2R)-1-C-(indol-3-yl)glycerol 3-phosphate + L-serine = D-glyceraldehyde 3-phosphate + L-tryptophan + H2O</text>
        <dbReference type="Rhea" id="RHEA:10532"/>
        <dbReference type="ChEBI" id="CHEBI:15377"/>
        <dbReference type="ChEBI" id="CHEBI:33384"/>
        <dbReference type="ChEBI" id="CHEBI:57912"/>
        <dbReference type="ChEBI" id="CHEBI:58866"/>
        <dbReference type="ChEBI" id="CHEBI:59776"/>
        <dbReference type="EC" id="4.2.1.20"/>
    </reaction>
</comment>
<comment type="cofactor">
    <cofactor evidence="1 12">
        <name>pyridoxal 5'-phosphate</name>
        <dbReference type="ChEBI" id="CHEBI:597326"/>
    </cofactor>
</comment>
<evidence type="ECO:0000313" key="14">
    <source>
        <dbReference type="EMBL" id="GAL92795.1"/>
    </source>
</evidence>
<gene>
    <name evidence="12" type="primary">trpB</name>
    <name evidence="14" type="ORF">N44_01353</name>
</gene>
<evidence type="ECO:0000256" key="9">
    <source>
        <dbReference type="ARBA" id="ARBA00023141"/>
    </source>
</evidence>
<dbReference type="PROSITE" id="PS00168">
    <property type="entry name" value="TRP_SYNTHASE_BETA"/>
    <property type="match status" value="1"/>
</dbReference>
<keyword evidence="10 12" id="KW-0456">Lyase</keyword>